<reference evidence="2" key="1">
    <citation type="journal article" date="2024" name="Front. Bioeng. Biotechnol.">
        <title>Genome-scale model development and genomic sequencing of the oleaginous clade Lipomyces.</title>
        <authorList>
            <person name="Czajka J.J."/>
            <person name="Han Y."/>
            <person name="Kim J."/>
            <person name="Mondo S.J."/>
            <person name="Hofstad B.A."/>
            <person name="Robles A."/>
            <person name="Haridas S."/>
            <person name="Riley R."/>
            <person name="LaButti K."/>
            <person name="Pangilinan J."/>
            <person name="Andreopoulos W."/>
            <person name="Lipzen A."/>
            <person name="Yan J."/>
            <person name="Wang M."/>
            <person name="Ng V."/>
            <person name="Grigoriev I.V."/>
            <person name="Spatafora J.W."/>
            <person name="Magnuson J.K."/>
            <person name="Baker S.E."/>
            <person name="Pomraning K.R."/>
        </authorList>
    </citation>
    <scope>NUCLEOTIDE SEQUENCE [LARGE SCALE GENOMIC DNA]</scope>
    <source>
        <strain evidence="2">CBS 7786</strain>
    </source>
</reference>
<gene>
    <name evidence="1" type="ORF">V1525DRAFT_412753</name>
</gene>
<sequence>MATGRVFTLNTGAVIPALGLGTWQSGPNEVYEAVLVALKAGYRHIDTAYVYGNEAEVGNAIKDSGIAREDIFLTTKLWGTYQTNPETNLDISLKKLGVNYVDLYLIHWPTPLNPNGNHEFFPTLPDGTRDRLKDWDFVKTWELVQKLPATGKTKAVGVSNFSTVNLEKLLTAPTTKIVPAVNQVELHPYLPQKKLLDYAKEKGIHITAYSPLGSTNAPLQQEAAVQAIAKRLNRSPAQVLISWAISRGTSVIPKSVTAERIISNFDDFVLDEADIEAVDAISQTTAKRLINPNWGEVVFHDD</sequence>
<evidence type="ECO:0000313" key="2">
    <source>
        <dbReference type="Proteomes" id="UP001433508"/>
    </source>
</evidence>
<accession>A0ACC3SSD5</accession>
<comment type="caution">
    <text evidence="1">The sequence shown here is derived from an EMBL/GenBank/DDBJ whole genome shotgun (WGS) entry which is preliminary data.</text>
</comment>
<protein>
    <submittedName>
        <fullName evidence="1">NADP-dependent oxidoreductase domain-containing protein</fullName>
    </submittedName>
</protein>
<keyword evidence="2" id="KW-1185">Reference proteome</keyword>
<name>A0ACC3SSD5_LIPKO</name>
<organism evidence="1 2">
    <name type="scientific">Lipomyces kononenkoae</name>
    <name type="common">Yeast</name>
    <dbReference type="NCBI Taxonomy" id="34357"/>
    <lineage>
        <taxon>Eukaryota</taxon>
        <taxon>Fungi</taxon>
        <taxon>Dikarya</taxon>
        <taxon>Ascomycota</taxon>
        <taxon>Saccharomycotina</taxon>
        <taxon>Lipomycetes</taxon>
        <taxon>Lipomycetales</taxon>
        <taxon>Lipomycetaceae</taxon>
        <taxon>Lipomyces</taxon>
    </lineage>
</organism>
<dbReference type="EMBL" id="MU971467">
    <property type="protein sequence ID" value="KAK9234543.1"/>
    <property type="molecule type" value="Genomic_DNA"/>
</dbReference>
<evidence type="ECO:0000313" key="1">
    <source>
        <dbReference type="EMBL" id="KAK9234543.1"/>
    </source>
</evidence>
<dbReference type="Proteomes" id="UP001433508">
    <property type="component" value="Unassembled WGS sequence"/>
</dbReference>
<proteinExistence type="predicted"/>